<sequence length="550" mass="57667">MPESIAQPRIVPGAPPSTATSKPQRKKNKSKAKSDSPGDVKTPDATSSPLNEGAQDSEDHSQAQQSVRQDSQAPSVNGGDGPKHSPIVEFVGKRLKATTKKINRITPYAAMDGDKLDDDQKRILRTLPLLEAIQKELSEIKKAAEVQENELAQQLAAQRVEVENAEKARIRDAVAAAQSTLLSRADNPFKLLRIRNLLASNELDPSALSLEEAETAAIFSAADALLGEDLDLKETVIAGFLVQENDGDNFNGVSYSRLIEITNLSLNPPREPTPEPEDVAVTVDEMPSTASVTGPSEHSGAVIGVPESIAASNSLQFMQDSELGGPFDDPPADVPQETLAAPEAIADPDISASVNGHVEVPVVAAPADTPATIDWAADETAEELPSIAGLHAEFGTSGSATPAEQPTHANGDANAPTTPARTEEDGFTPTGRGNRGGYRGDFRGRGGRGNRGYRGGFRGGYGQGGYGQGERDERGGDRGGARGHYRHRGGEDRGRGYRGRGEYRGDGERRGGGRGRGRGDRGGPRPQGGPAPPAPAPAASSPAPVPNAAT</sequence>
<feature type="compositionally biased region" description="Polar residues" evidence="2">
    <location>
        <begin position="62"/>
        <end position="75"/>
    </location>
</feature>
<feature type="region of interest" description="Disordered" evidence="2">
    <location>
        <begin position="392"/>
        <end position="550"/>
    </location>
</feature>
<name>A0A8H7F946_AGABI</name>
<evidence type="ECO:0000313" key="4">
    <source>
        <dbReference type="Proteomes" id="UP000629468"/>
    </source>
</evidence>
<evidence type="ECO:0000256" key="2">
    <source>
        <dbReference type="SAM" id="MobiDB-lite"/>
    </source>
</evidence>
<dbReference type="EMBL" id="JABXXO010000003">
    <property type="protein sequence ID" value="KAF7782982.1"/>
    <property type="molecule type" value="Genomic_DNA"/>
</dbReference>
<feature type="coiled-coil region" evidence="1">
    <location>
        <begin position="130"/>
        <end position="168"/>
    </location>
</feature>
<feature type="compositionally biased region" description="Low complexity" evidence="2">
    <location>
        <begin position="537"/>
        <end position="550"/>
    </location>
</feature>
<protein>
    <recommendedName>
        <fullName evidence="5">Caprin-1 dimerization domain-containing protein</fullName>
    </recommendedName>
</protein>
<feature type="compositionally biased region" description="Basic and acidic residues" evidence="2">
    <location>
        <begin position="488"/>
        <end position="523"/>
    </location>
</feature>
<proteinExistence type="predicted"/>
<keyword evidence="1" id="KW-0175">Coiled coil</keyword>
<evidence type="ECO:0000256" key="1">
    <source>
        <dbReference type="SAM" id="Coils"/>
    </source>
</evidence>
<evidence type="ECO:0000313" key="3">
    <source>
        <dbReference type="EMBL" id="KAF7782982.1"/>
    </source>
</evidence>
<feature type="compositionally biased region" description="Gly residues" evidence="2">
    <location>
        <begin position="447"/>
        <end position="468"/>
    </location>
</feature>
<dbReference type="Proteomes" id="UP000629468">
    <property type="component" value="Unassembled WGS sequence"/>
</dbReference>
<feature type="region of interest" description="Disordered" evidence="2">
    <location>
        <begin position="1"/>
        <end position="86"/>
    </location>
</feature>
<organism evidence="3 4">
    <name type="scientific">Agaricus bisporus var. burnettii</name>
    <dbReference type="NCBI Taxonomy" id="192524"/>
    <lineage>
        <taxon>Eukaryota</taxon>
        <taxon>Fungi</taxon>
        <taxon>Dikarya</taxon>
        <taxon>Basidiomycota</taxon>
        <taxon>Agaricomycotina</taxon>
        <taxon>Agaricomycetes</taxon>
        <taxon>Agaricomycetidae</taxon>
        <taxon>Agaricales</taxon>
        <taxon>Agaricineae</taxon>
        <taxon>Agaricaceae</taxon>
        <taxon>Agaricus</taxon>
    </lineage>
</organism>
<feature type="compositionally biased region" description="Basic and acidic residues" evidence="2">
    <location>
        <begin position="32"/>
        <end position="42"/>
    </location>
</feature>
<reference evidence="3 4" key="1">
    <citation type="journal article" name="Sci. Rep.">
        <title>Telomere-to-telomere assembled and centromere annotated genomes of the two main subspecies of the button mushroom Agaricus bisporus reveal especially polymorphic chromosome ends.</title>
        <authorList>
            <person name="Sonnenberg A.S.M."/>
            <person name="Sedaghat-Telgerd N."/>
            <person name="Lavrijssen B."/>
            <person name="Ohm R.A."/>
            <person name="Hendrickx P.M."/>
            <person name="Scholtmeijer K."/>
            <person name="Baars J.J.P."/>
            <person name="van Peer A."/>
        </authorList>
    </citation>
    <scope>NUCLEOTIDE SEQUENCE [LARGE SCALE GENOMIC DNA]</scope>
    <source>
        <strain evidence="3 4">H119_p4</strain>
    </source>
</reference>
<gene>
    <name evidence="3" type="ORF">Agabi119p4_2358</name>
</gene>
<comment type="caution">
    <text evidence="3">The sequence shown here is derived from an EMBL/GenBank/DDBJ whole genome shotgun (WGS) entry which is preliminary data.</text>
</comment>
<dbReference type="AlphaFoldDB" id="A0A8H7F946"/>
<evidence type="ECO:0008006" key="5">
    <source>
        <dbReference type="Google" id="ProtNLM"/>
    </source>
</evidence>
<accession>A0A8H7F946</accession>
<feature type="compositionally biased region" description="Polar residues" evidence="2">
    <location>
        <begin position="396"/>
        <end position="408"/>
    </location>
</feature>
<feature type="compositionally biased region" description="Pro residues" evidence="2">
    <location>
        <begin position="527"/>
        <end position="536"/>
    </location>
</feature>
<feature type="compositionally biased region" description="Basic and acidic residues" evidence="2">
    <location>
        <begin position="469"/>
        <end position="480"/>
    </location>
</feature>